<keyword evidence="3" id="KW-1185">Reference proteome</keyword>
<proteinExistence type="predicted"/>
<evidence type="ECO:0000256" key="1">
    <source>
        <dbReference type="SAM" id="Phobius"/>
    </source>
</evidence>
<keyword evidence="1" id="KW-1133">Transmembrane helix</keyword>
<evidence type="ECO:0008006" key="4">
    <source>
        <dbReference type="Google" id="ProtNLM"/>
    </source>
</evidence>
<feature type="transmembrane region" description="Helical" evidence="1">
    <location>
        <begin position="61"/>
        <end position="85"/>
    </location>
</feature>
<sequence length="166" mass="17073">MRQVFRILAYVVAAGVVVQAAVMVYAIAGLGLFVDQGGVVDQAAMEQSMAGDPLFPEDVGLMLHGMTGMIVLPVVALLTFVASFFAGVRGAWRWGLAILLLVALQATLGIAGHSIPFLGALHGVNALLLFSVALYAGWRVAARDRATHPAPAVTAPGPVPAGGVTS</sequence>
<feature type="transmembrane region" description="Helical" evidence="1">
    <location>
        <begin position="7"/>
        <end position="28"/>
    </location>
</feature>
<gene>
    <name evidence="2" type="ORF">M1843_06655</name>
</gene>
<comment type="caution">
    <text evidence="2">The sequence shown here is derived from an EMBL/GenBank/DDBJ whole genome shotgun (WGS) entry which is preliminary data.</text>
</comment>
<keyword evidence="1" id="KW-0812">Transmembrane</keyword>
<evidence type="ECO:0000313" key="3">
    <source>
        <dbReference type="Proteomes" id="UP001651050"/>
    </source>
</evidence>
<reference evidence="2 3" key="1">
    <citation type="submission" date="2022-02" db="EMBL/GenBank/DDBJ databases">
        <title>The car tank lid bacteriome: a reservoir of bacteria with potential in bioremediation of fuel.</title>
        <authorList>
            <person name="Vidal-Verdu A."/>
            <person name="Gomez-Martinez D."/>
            <person name="Latorre-Perez A."/>
            <person name="Pereto J."/>
            <person name="Porcar M."/>
        </authorList>
    </citation>
    <scope>NUCLEOTIDE SEQUENCE [LARGE SCALE GENOMIC DNA]</scope>
    <source>
        <strain evidence="2 3">4D.3</strain>
    </source>
</reference>
<organism evidence="2 3">
    <name type="scientific">Isoptericola peretonis</name>
    <dbReference type="NCBI Taxonomy" id="2918523"/>
    <lineage>
        <taxon>Bacteria</taxon>
        <taxon>Bacillati</taxon>
        <taxon>Actinomycetota</taxon>
        <taxon>Actinomycetes</taxon>
        <taxon>Micrococcales</taxon>
        <taxon>Promicromonosporaceae</taxon>
        <taxon>Isoptericola</taxon>
    </lineage>
</organism>
<name>A0ABT0J1P3_9MICO</name>
<evidence type="ECO:0000313" key="2">
    <source>
        <dbReference type="EMBL" id="MCK9793420.1"/>
    </source>
</evidence>
<accession>A0ABT0J1P3</accession>
<dbReference type="RefSeq" id="WP_416343269.1">
    <property type="nucleotide sequence ID" value="NZ_JALQCY010000002.1"/>
</dbReference>
<keyword evidence="1" id="KW-0472">Membrane</keyword>
<feature type="transmembrane region" description="Helical" evidence="1">
    <location>
        <begin position="92"/>
        <end position="111"/>
    </location>
</feature>
<protein>
    <recommendedName>
        <fullName evidence="4">DUF2127 domain-containing protein</fullName>
    </recommendedName>
</protein>
<dbReference type="Proteomes" id="UP001651050">
    <property type="component" value="Unassembled WGS sequence"/>
</dbReference>
<dbReference type="EMBL" id="JALQCY010000002">
    <property type="protein sequence ID" value="MCK9793420.1"/>
    <property type="molecule type" value="Genomic_DNA"/>
</dbReference>
<feature type="transmembrane region" description="Helical" evidence="1">
    <location>
        <begin position="117"/>
        <end position="138"/>
    </location>
</feature>